<dbReference type="PANTHER" id="PTHR42756">
    <property type="entry name" value="TRANSCRIPTIONAL REGULATOR, MARR"/>
    <property type="match status" value="1"/>
</dbReference>
<evidence type="ECO:0000313" key="5">
    <source>
        <dbReference type="Proteomes" id="UP000217696"/>
    </source>
</evidence>
<dbReference type="GO" id="GO:0003700">
    <property type="term" value="F:DNA-binding transcription factor activity"/>
    <property type="evidence" value="ECO:0007669"/>
    <property type="project" value="InterPro"/>
</dbReference>
<evidence type="ECO:0000256" key="1">
    <source>
        <dbReference type="ARBA" id="ARBA00023015"/>
    </source>
</evidence>
<dbReference type="InterPro" id="IPR023187">
    <property type="entry name" value="Tscrpt_reg_MarR-type_CS"/>
</dbReference>
<dbReference type="EMBL" id="AP017312">
    <property type="protein sequence ID" value="BAU27847.1"/>
    <property type="molecule type" value="Genomic_DNA"/>
</dbReference>
<sequence length="148" mass="17020">MSYKIDESLGFILSNTQRKLSHFLLSKFKPYDITTEQWVLVAKLGEENGITQKDLAERIEKDQANVTRIIDLLEKKGLVRREKNSTDRRSMLVHLTDEGKRLREMLAPIEEAVVKVSLAGMSEEERELLKGFLSRIAANVQNEFQGQE</sequence>
<dbReference type="OrthoDB" id="5327581at2"/>
<keyword evidence="1" id="KW-0805">Transcription regulation</keyword>
<dbReference type="InterPro" id="IPR036390">
    <property type="entry name" value="WH_DNA-bd_sf"/>
</dbReference>
<dbReference type="Pfam" id="PF01047">
    <property type="entry name" value="MarR"/>
    <property type="match status" value="1"/>
</dbReference>
<evidence type="ECO:0000313" key="4">
    <source>
        <dbReference type="EMBL" id="BAU27847.1"/>
    </source>
</evidence>
<dbReference type="RefSeq" id="WP_096465506.1">
    <property type="nucleotide sequence ID" value="NZ_AP017312.1"/>
</dbReference>
<keyword evidence="3" id="KW-0804">Transcription</keyword>
<accession>A0A0U5BCD9</accession>
<protein>
    <submittedName>
        <fullName evidence="4">HTH-type transcriptional regulator MgrA</fullName>
    </submittedName>
</protein>
<evidence type="ECO:0000256" key="2">
    <source>
        <dbReference type="ARBA" id="ARBA00023125"/>
    </source>
</evidence>
<dbReference type="SUPFAM" id="SSF46785">
    <property type="entry name" value="Winged helix' DNA-binding domain"/>
    <property type="match status" value="1"/>
</dbReference>
<dbReference type="SMART" id="SM00347">
    <property type="entry name" value="HTH_MARR"/>
    <property type="match status" value="1"/>
</dbReference>
<dbReference type="Gene3D" id="1.10.10.10">
    <property type="entry name" value="Winged helix-like DNA-binding domain superfamily/Winged helix DNA-binding domain"/>
    <property type="match status" value="1"/>
</dbReference>
<dbReference type="GO" id="GO:0003677">
    <property type="term" value="F:DNA binding"/>
    <property type="evidence" value="ECO:0007669"/>
    <property type="project" value="UniProtKB-KW"/>
</dbReference>
<dbReference type="PROSITE" id="PS01117">
    <property type="entry name" value="HTH_MARR_1"/>
    <property type="match status" value="1"/>
</dbReference>
<dbReference type="KEGG" id="asoc:CB4_02021"/>
<proteinExistence type="predicted"/>
<dbReference type="InterPro" id="IPR011991">
    <property type="entry name" value="ArsR-like_HTH"/>
</dbReference>
<reference evidence="4 5" key="1">
    <citation type="submission" date="2015-12" db="EMBL/GenBank/DDBJ databases">
        <title>Genome sequence of Aneurinibacillus soli.</title>
        <authorList>
            <person name="Lee J.S."/>
            <person name="Lee K.C."/>
            <person name="Kim K.K."/>
            <person name="Lee B.W."/>
        </authorList>
    </citation>
    <scope>NUCLEOTIDE SEQUENCE [LARGE SCALE GENOMIC DNA]</scope>
    <source>
        <strain evidence="4 5">CB4</strain>
    </source>
</reference>
<dbReference type="CDD" id="cd00090">
    <property type="entry name" value="HTH_ARSR"/>
    <property type="match status" value="1"/>
</dbReference>
<organism evidence="4 5">
    <name type="scientific">Aneurinibacillus soli</name>
    <dbReference type="NCBI Taxonomy" id="1500254"/>
    <lineage>
        <taxon>Bacteria</taxon>
        <taxon>Bacillati</taxon>
        <taxon>Bacillota</taxon>
        <taxon>Bacilli</taxon>
        <taxon>Bacillales</taxon>
        <taxon>Paenibacillaceae</taxon>
        <taxon>Aneurinibacillus group</taxon>
        <taxon>Aneurinibacillus</taxon>
    </lineage>
</organism>
<evidence type="ECO:0000256" key="3">
    <source>
        <dbReference type="ARBA" id="ARBA00023163"/>
    </source>
</evidence>
<dbReference type="InterPro" id="IPR000835">
    <property type="entry name" value="HTH_MarR-typ"/>
</dbReference>
<name>A0A0U5BCD9_9BACL</name>
<keyword evidence="5" id="KW-1185">Reference proteome</keyword>
<dbReference type="InterPro" id="IPR036388">
    <property type="entry name" value="WH-like_DNA-bd_sf"/>
</dbReference>
<dbReference type="PRINTS" id="PR00598">
    <property type="entry name" value="HTHMARR"/>
</dbReference>
<dbReference type="PANTHER" id="PTHR42756:SF1">
    <property type="entry name" value="TRANSCRIPTIONAL REPRESSOR OF EMRAB OPERON"/>
    <property type="match status" value="1"/>
</dbReference>
<gene>
    <name evidence="4" type="primary">mgrA_2</name>
    <name evidence="4" type="ORF">CB4_02021</name>
</gene>
<dbReference type="Proteomes" id="UP000217696">
    <property type="component" value="Chromosome"/>
</dbReference>
<dbReference type="PROSITE" id="PS50995">
    <property type="entry name" value="HTH_MARR_2"/>
    <property type="match status" value="1"/>
</dbReference>
<keyword evidence="2" id="KW-0238">DNA-binding</keyword>
<dbReference type="AlphaFoldDB" id="A0A0U5BCD9"/>